<organism evidence="2 3">
    <name type="scientific">Mycolicibacterium iranicum</name>
    <name type="common">Mycobacterium iranicum</name>
    <dbReference type="NCBI Taxonomy" id="912594"/>
    <lineage>
        <taxon>Bacteria</taxon>
        <taxon>Bacillati</taxon>
        <taxon>Actinomycetota</taxon>
        <taxon>Actinomycetes</taxon>
        <taxon>Mycobacteriales</taxon>
        <taxon>Mycobacteriaceae</taxon>
        <taxon>Mycolicibacterium</taxon>
    </lineage>
</organism>
<name>A0A839Q2I3_MYCIR</name>
<gene>
    <name evidence="2" type="ORF">FHR72_000591</name>
</gene>
<evidence type="ECO:0000313" key="3">
    <source>
        <dbReference type="Proteomes" id="UP000550501"/>
    </source>
</evidence>
<feature type="chain" id="PRO_5032460361" description="Sulfur globule protein" evidence="1">
    <location>
        <begin position="32"/>
        <end position="79"/>
    </location>
</feature>
<keyword evidence="3" id="KW-1185">Reference proteome</keyword>
<evidence type="ECO:0008006" key="4">
    <source>
        <dbReference type="Google" id="ProtNLM"/>
    </source>
</evidence>
<dbReference type="Proteomes" id="UP000550501">
    <property type="component" value="Unassembled WGS sequence"/>
</dbReference>
<dbReference type="RefSeq" id="WP_260155729.1">
    <property type="nucleotide sequence ID" value="NZ_JACHVU010000001.1"/>
</dbReference>
<evidence type="ECO:0000256" key="1">
    <source>
        <dbReference type="SAM" id="SignalP"/>
    </source>
</evidence>
<feature type="signal peptide" evidence="1">
    <location>
        <begin position="1"/>
        <end position="31"/>
    </location>
</feature>
<comment type="caution">
    <text evidence="2">The sequence shown here is derived from an EMBL/GenBank/DDBJ whole genome shotgun (WGS) entry which is preliminary data.</text>
</comment>
<reference evidence="2 3" key="1">
    <citation type="submission" date="2020-08" db="EMBL/GenBank/DDBJ databases">
        <title>The Agave Microbiome: Exploring the role of microbial communities in plant adaptations to desert environments.</title>
        <authorList>
            <person name="Partida-Martinez L.P."/>
        </authorList>
    </citation>
    <scope>NUCLEOTIDE SEQUENCE [LARGE SCALE GENOMIC DNA]</scope>
    <source>
        <strain evidence="2 3">AT2.18</strain>
    </source>
</reference>
<dbReference type="EMBL" id="JACHVU010000001">
    <property type="protein sequence ID" value="MBB2989134.1"/>
    <property type="molecule type" value="Genomic_DNA"/>
</dbReference>
<dbReference type="AlphaFoldDB" id="A0A839Q2I3"/>
<proteinExistence type="predicted"/>
<protein>
    <recommendedName>
        <fullName evidence="4">Sulfur globule protein</fullName>
    </recommendedName>
</protein>
<evidence type="ECO:0000313" key="2">
    <source>
        <dbReference type="EMBL" id="MBB2989134.1"/>
    </source>
</evidence>
<accession>A0A839Q2I3</accession>
<sequence length="79" mass="8270">MMTSTTKIRLAGILAGALSAAVVGFAGPAQADDGGWGFGGPRHDSGWHHGYGREDSNSPWLDDLVPTVKVPHVDTSVRN</sequence>
<keyword evidence="1" id="KW-0732">Signal</keyword>